<sequence length="114" mass="12397">MATPPGNLQSSSQSENQKGNTALTQARTQILQSQDHVKTTMGSLTRTYGGADGTAYRQLLSDWSGQVDLIVRNIDQMIQKLQETSAHQTSLQTNTGDQIRTAGAKNNVFDQLMG</sequence>
<protein>
    <recommendedName>
        <fullName evidence="4">WXG100 family type VII secretion target</fullName>
    </recommendedName>
</protein>
<evidence type="ECO:0000313" key="3">
    <source>
        <dbReference type="Proteomes" id="UP001250858"/>
    </source>
</evidence>
<evidence type="ECO:0000313" key="2">
    <source>
        <dbReference type="EMBL" id="WMX43813.1"/>
    </source>
</evidence>
<feature type="region of interest" description="Disordered" evidence="1">
    <location>
        <begin position="1"/>
        <end position="23"/>
    </location>
</feature>
<name>A0ABY9RQ43_9ACTN</name>
<organism evidence="2 3">
    <name type="scientific">Streptomyces roseicoloratus</name>
    <dbReference type="NCBI Taxonomy" id="2508722"/>
    <lineage>
        <taxon>Bacteria</taxon>
        <taxon>Bacillati</taxon>
        <taxon>Actinomycetota</taxon>
        <taxon>Actinomycetes</taxon>
        <taxon>Kitasatosporales</taxon>
        <taxon>Streptomycetaceae</taxon>
        <taxon>Streptomyces</taxon>
    </lineage>
</organism>
<accession>A0ABY9RQ43</accession>
<dbReference type="Proteomes" id="UP001250858">
    <property type="component" value="Chromosome"/>
</dbReference>
<proteinExistence type="predicted"/>
<gene>
    <name evidence="2" type="ORF">RGF97_01560</name>
</gene>
<dbReference type="Gene3D" id="1.10.287.1060">
    <property type="entry name" value="ESAT-6-like"/>
    <property type="match status" value="1"/>
</dbReference>
<dbReference type="InterPro" id="IPR036689">
    <property type="entry name" value="ESAT-6-like_sf"/>
</dbReference>
<evidence type="ECO:0000256" key="1">
    <source>
        <dbReference type="SAM" id="MobiDB-lite"/>
    </source>
</evidence>
<dbReference type="EMBL" id="CP133762">
    <property type="protein sequence ID" value="WMX43813.1"/>
    <property type="molecule type" value="Genomic_DNA"/>
</dbReference>
<keyword evidence="3" id="KW-1185">Reference proteome</keyword>
<reference evidence="2 3" key="1">
    <citation type="submission" date="2023-09" db="EMBL/GenBank/DDBJ databases">
        <title>Complete genome of Streptomyces roseicoloratus T14.</title>
        <authorList>
            <person name="Bashizi T."/>
            <person name="Kim M.-J."/>
            <person name="Lee G."/>
            <person name="Tagele S.B."/>
            <person name="Shin J.-H."/>
        </authorList>
    </citation>
    <scope>NUCLEOTIDE SEQUENCE [LARGE SCALE GENOMIC DNA]</scope>
    <source>
        <strain evidence="2 3">T14</strain>
    </source>
</reference>
<dbReference type="RefSeq" id="WP_309547691.1">
    <property type="nucleotide sequence ID" value="NZ_CP133762.1"/>
</dbReference>
<dbReference type="SUPFAM" id="SSF140453">
    <property type="entry name" value="EsxAB dimer-like"/>
    <property type="match status" value="1"/>
</dbReference>
<evidence type="ECO:0008006" key="4">
    <source>
        <dbReference type="Google" id="ProtNLM"/>
    </source>
</evidence>